<keyword evidence="4" id="KW-1185">Reference proteome</keyword>
<gene>
    <name evidence="3" type="ORF">CVT26_007277</name>
</gene>
<evidence type="ECO:0000259" key="2">
    <source>
        <dbReference type="PROSITE" id="PS50234"/>
    </source>
</evidence>
<protein>
    <recommendedName>
        <fullName evidence="2">VWFA domain-containing protein</fullName>
    </recommendedName>
</protein>
<sequence length="2108" mass="235905">MMVEPQVECVDSGCNANEDLSLITPLPSSPPGSPSLGPVIPASGHEDRPHIEAMSQNLLESPGFVDPEADVENKRPISSKVSNNDAETRRDPDDTDSLGSLNDVFRLLELVTEQGSGGLVDKIVIAEDSLKAFINRLSPNAYTSLTKVNFKALDLLNVHPIGVYGPKSSLASFLLDLGILDELDSILAEEDAGTRAQSGLYAVLPSGKQDFDTVQIYIVYWPEKFTWHDDATSAVRRNRITFMRYLNKIADQILCLVPPDILKTIVWTDEEEEETDMDIEIEDDCHDRLFSFEVSKTTEQAESVSVRDGFQITFSKNISQNESVPQDKVVKPILLKGETAQGFLVPELVEPSDISSRIHGESFNVMRLREFLSIGTIKLASDFTHQSLEILVRHGIQRRFPALCAKWEKSKSDIDNELEAKKISLRKQSDQELKNNHKQLEGLVFETFLDFCRTLYPENLLRILEKSAVFQRSTAEDSKPMHLDALYPQIKPELNKMLKNKHLEKLSSPEYRKLKKQLVAVQLYLEQSKDKDEEERQETAQKLITSEVPPQEPSGILGFLTKLVGRDDAGQQINNRFHQLADRAFLAQIDDPTAFGGEVANELITKTLQLASEDLQNMMNKNVTKMTEIAAEIQRQTCYSQIDVSVTNEQQDKYRDLRLAFTEDLMSQSSAASDNKRSILLAKLEVNSYGSYSSVSWQNSGHASNFRVFATEINRMDPYLDYKINVFELTSEDRQNLQLDPTCIPTPAVNERLSFSFNLPPEYGILHAQLLPESKLLLLVDDRKDTILVFCDTLSQIGNAVKGRRSRKQIRREKTGQDVLIAFDEGKRMLAICAASKFLLYIFVFDEAFAMLQSWANAVNLKPWYDVNQQICHACFVTGNEEILLVDNQAQGRIFSLNTQQCRPASLDLQQIPWAVLSSPDGACFLAIFNIASGSIVRAFHWATFGSTEGIDVAIDLHGSYPLNLTSFVSRNNVHLLIFDPEAASCRSVAFNITKKSTEFMFKEKSSFYHKQKDNAPKVHNCLLDCHSDMWTRFPVFPAIQRQTKIHAVQRPKLLLFISDDDRSPVSSYFSRMMRDFEQKTRKPTGEELRAVAVSSMARESYGTLILEDLDNKISRFRAGEWLVDLLCLIPIHIAITRDNRFIPLKDGISSATYEKSLLGAEMSAVVDSISFGWYEPILQSYMSTKPVKVVSSMGEQSVGKSYALNHMLDTSFAGSAMRTTEGVWMSVTPTDEALIVALDFEGVHSIERSAQEDTLLVLFNTAISNLVLFRNNFALSRDITGLFQSFQSSASVFDPAANPGLFRSTLAIIIKDVVDSDKKEIVKEFSLKFQKIVQDEQESNFISRLHAGQLKIVPWPVIESKQFYSLFPALKKVLDIQPANDWRALSQSMISHRVHQLLSMLPNALAFGYGELEPHPEDLKDFDTDTVISFMDTPAKFFLSTLDSEVDDRDGHLLELCQSWPGYQSRQAGNDDIWIEELSTYISDLLNRRIEHVNLWVSKNLANFQTGSQASIATLNRSLAAAIIDIRTNVEICKQQCSSCQLHCTLSRRHGNKPHDCNSSHKCIRDCEFTEEHPASPKLCGYPAGHGGKHVCIVEDHLCGEPCTLKDKAGCLGECTQVRMTCAQGKQRTHDQVILLTRLRGIKLAIIDALLVYTIVERESHSCHAYCSPTNGICEIDTMPQSIEATFTGQHSTFQYTKYSQGITDIFIEKKRTPHVTEKLPNASSVPLSFHLWHSVMQVDTVTPPRPIHFISAKLAVTSVVTIARFREDIPNKSTKLAMDPCPDRALIFPLTLVLRADPYSRDDRANFAKCDAMCPGPEHSGTSTNPAQPSYCTLPMFHPPHTGNQGVGLGYVSHDGHMFSCKNPALMQQAFHVIFVIDRSGSMGSTDQRPLRGTPVSDVIARHSNNRLGAVYSSLYAFWRSRVAAVSTGQNPGAAQLRRDAYSVVLFDHTMVKCIENDFSNTPEQLVNALLGYRASGGTDYASAIKTAEDVMRRHWSTERVPVIIFLSDGECSLDDVNMRTLCRAAIALGKPLSFHGVSFGPKNQILRRMAQIAREIQTSVPPDPLQPAAAMVESSFAEALDSVRLAETFLGIAESLKKPRAALVA</sequence>
<organism evidence="3 4">
    <name type="scientific">Gymnopilus dilepis</name>
    <dbReference type="NCBI Taxonomy" id="231916"/>
    <lineage>
        <taxon>Eukaryota</taxon>
        <taxon>Fungi</taxon>
        <taxon>Dikarya</taxon>
        <taxon>Basidiomycota</taxon>
        <taxon>Agaricomycotina</taxon>
        <taxon>Agaricomycetes</taxon>
        <taxon>Agaricomycetidae</taxon>
        <taxon>Agaricales</taxon>
        <taxon>Agaricineae</taxon>
        <taxon>Hymenogastraceae</taxon>
        <taxon>Gymnopilus</taxon>
    </lineage>
</organism>
<dbReference type="Gene3D" id="3.40.50.300">
    <property type="entry name" value="P-loop containing nucleotide triphosphate hydrolases"/>
    <property type="match status" value="1"/>
</dbReference>
<feature type="domain" description="VWFA" evidence="2">
    <location>
        <begin position="1874"/>
        <end position="2092"/>
    </location>
</feature>
<dbReference type="InterPro" id="IPR002035">
    <property type="entry name" value="VWF_A"/>
</dbReference>
<dbReference type="EMBL" id="NHYE01005463">
    <property type="protein sequence ID" value="PPQ72320.1"/>
    <property type="molecule type" value="Genomic_DNA"/>
</dbReference>
<dbReference type="InterPro" id="IPR015894">
    <property type="entry name" value="Guanylate-bd_N"/>
</dbReference>
<evidence type="ECO:0000313" key="4">
    <source>
        <dbReference type="Proteomes" id="UP000284706"/>
    </source>
</evidence>
<dbReference type="CDD" id="cd00198">
    <property type="entry name" value="vWFA"/>
    <property type="match status" value="1"/>
</dbReference>
<dbReference type="InParanoid" id="A0A409W1D6"/>
<reference evidence="3 4" key="1">
    <citation type="journal article" date="2018" name="Evol. Lett.">
        <title>Horizontal gene cluster transfer increased hallucinogenic mushroom diversity.</title>
        <authorList>
            <person name="Reynolds H.T."/>
            <person name="Vijayakumar V."/>
            <person name="Gluck-Thaler E."/>
            <person name="Korotkin H.B."/>
            <person name="Matheny P.B."/>
            <person name="Slot J.C."/>
        </authorList>
    </citation>
    <scope>NUCLEOTIDE SEQUENCE [LARGE SCALE GENOMIC DNA]</scope>
    <source>
        <strain evidence="3 4">SRW20</strain>
    </source>
</reference>
<dbReference type="Gene3D" id="3.40.50.410">
    <property type="entry name" value="von Willebrand factor, type A domain"/>
    <property type="match status" value="1"/>
</dbReference>
<dbReference type="GO" id="GO:0005525">
    <property type="term" value="F:GTP binding"/>
    <property type="evidence" value="ECO:0007669"/>
    <property type="project" value="InterPro"/>
</dbReference>
<dbReference type="PANTHER" id="PTHR22796">
    <property type="entry name" value="URG4-RELATED"/>
    <property type="match status" value="1"/>
</dbReference>
<dbReference type="Pfam" id="PF13519">
    <property type="entry name" value="VWA_2"/>
    <property type="match status" value="1"/>
</dbReference>
<dbReference type="InterPro" id="IPR036465">
    <property type="entry name" value="vWFA_dom_sf"/>
</dbReference>
<dbReference type="GO" id="GO:0003924">
    <property type="term" value="F:GTPase activity"/>
    <property type="evidence" value="ECO:0007669"/>
    <property type="project" value="InterPro"/>
</dbReference>
<dbReference type="SUPFAM" id="SSF52540">
    <property type="entry name" value="P-loop containing nucleoside triphosphate hydrolases"/>
    <property type="match status" value="1"/>
</dbReference>
<name>A0A409W1D6_9AGAR</name>
<dbReference type="OrthoDB" id="2343366at2759"/>
<dbReference type="Pfam" id="PF02263">
    <property type="entry name" value="GBP"/>
    <property type="match status" value="1"/>
</dbReference>
<dbReference type="Proteomes" id="UP000284706">
    <property type="component" value="Unassembled WGS sequence"/>
</dbReference>
<evidence type="ECO:0000256" key="1">
    <source>
        <dbReference type="SAM" id="MobiDB-lite"/>
    </source>
</evidence>
<evidence type="ECO:0000313" key="3">
    <source>
        <dbReference type="EMBL" id="PPQ72320.1"/>
    </source>
</evidence>
<dbReference type="PROSITE" id="PS50234">
    <property type="entry name" value="VWFA"/>
    <property type="match status" value="1"/>
</dbReference>
<comment type="caution">
    <text evidence="3">The sequence shown here is derived from an EMBL/GenBank/DDBJ whole genome shotgun (WGS) entry which is preliminary data.</text>
</comment>
<dbReference type="InterPro" id="IPR027417">
    <property type="entry name" value="P-loop_NTPase"/>
</dbReference>
<dbReference type="SMART" id="SM00327">
    <property type="entry name" value="VWA"/>
    <property type="match status" value="1"/>
</dbReference>
<feature type="region of interest" description="Disordered" evidence="1">
    <location>
        <begin position="20"/>
        <end position="46"/>
    </location>
</feature>
<feature type="region of interest" description="Disordered" evidence="1">
    <location>
        <begin position="62"/>
        <end position="98"/>
    </location>
</feature>
<accession>A0A409W1D6</accession>
<dbReference type="STRING" id="231916.A0A409W1D6"/>
<dbReference type="PANTHER" id="PTHR22796:SF1">
    <property type="entry name" value="VWFA DOMAIN-CONTAINING PROTEIN"/>
    <property type="match status" value="1"/>
</dbReference>
<dbReference type="SUPFAM" id="SSF53300">
    <property type="entry name" value="vWA-like"/>
    <property type="match status" value="1"/>
</dbReference>
<proteinExistence type="predicted"/>